<feature type="compositionally biased region" description="Polar residues" evidence="1">
    <location>
        <begin position="1"/>
        <end position="10"/>
    </location>
</feature>
<organism evidence="2 3">
    <name type="scientific">Paramormyrops kingsleyae</name>
    <dbReference type="NCBI Taxonomy" id="1676925"/>
    <lineage>
        <taxon>Eukaryota</taxon>
        <taxon>Metazoa</taxon>
        <taxon>Chordata</taxon>
        <taxon>Craniata</taxon>
        <taxon>Vertebrata</taxon>
        <taxon>Euteleostomi</taxon>
        <taxon>Actinopterygii</taxon>
        <taxon>Neopterygii</taxon>
        <taxon>Teleostei</taxon>
        <taxon>Osteoglossocephala</taxon>
        <taxon>Osteoglossomorpha</taxon>
        <taxon>Osteoglossiformes</taxon>
        <taxon>Mormyridae</taxon>
        <taxon>Paramormyrops</taxon>
    </lineage>
</organism>
<feature type="compositionally biased region" description="Low complexity" evidence="1">
    <location>
        <begin position="176"/>
        <end position="190"/>
    </location>
</feature>
<sequence>MDSLRSQSKSHCGGTSGMSGKGENGKKIRNVVTETVTTTTRLTSLPPKGNSSSISSQRIVSSSTSEGGLMEKKVITHRSNAGGVSIGMSGGGEGGGSAGGTSLSVSGGGAGSSFVGGSRGASVTGSGGGVVTMTTVTTKGNASSAGLGGMRRGQGSSSSTSYSSAAAEKKATGMCSLSYEGSSSENSSPEYTRKEYASASAATRGRSHSRESEIRARLQSASPSTRWTELDDVKRLLKGSRSSSSSPPRSPSNTLPIPKKASVDPRSGQYESGTLDSSQASYTWANSTLPPSTSVLSGYGYQTNPNNLSLGTSLVHGSSPSALSVQGVQNNLSLGPAMMNGGITGSTVNGLPNNISSTSGTVVASNGLSTQAVYGVQKNVSQTVNGSISTGVASPTVAPSIPQNDDVFLKDYKFLLLEKENGPSKKEAELLVMSKNSGKQFTGTTKSAGGGSYSDDSLKREKMIVSSEAATLGADSYGETLAKFSCTENVGNMACDIMVKLVEFTWLLS</sequence>
<feature type="compositionally biased region" description="Low complexity" evidence="1">
    <location>
        <begin position="153"/>
        <end position="166"/>
    </location>
</feature>
<feature type="compositionally biased region" description="Gly residues" evidence="1">
    <location>
        <begin position="84"/>
        <end position="99"/>
    </location>
</feature>
<evidence type="ECO:0000313" key="2">
    <source>
        <dbReference type="Ensembl" id="ENSPKIP00000013429.1"/>
    </source>
</evidence>
<accession>A0A3B3R5F9</accession>
<keyword evidence="3" id="KW-1185">Reference proteome</keyword>
<dbReference type="GeneTree" id="ENSGT01140000282595"/>
<feature type="region of interest" description="Disordered" evidence="1">
    <location>
        <begin position="1"/>
        <end position="278"/>
    </location>
</feature>
<protein>
    <submittedName>
        <fullName evidence="2">Uncharacterized protein</fullName>
    </submittedName>
</protein>
<reference evidence="2" key="1">
    <citation type="submission" date="2025-08" db="UniProtKB">
        <authorList>
            <consortium name="Ensembl"/>
        </authorList>
    </citation>
    <scope>IDENTIFICATION</scope>
</reference>
<evidence type="ECO:0000313" key="3">
    <source>
        <dbReference type="Proteomes" id="UP000261540"/>
    </source>
</evidence>
<reference evidence="2" key="2">
    <citation type="submission" date="2025-09" db="UniProtKB">
        <authorList>
            <consortium name="Ensembl"/>
        </authorList>
    </citation>
    <scope>IDENTIFICATION</scope>
</reference>
<feature type="compositionally biased region" description="Low complexity" evidence="1">
    <location>
        <begin position="131"/>
        <end position="140"/>
    </location>
</feature>
<feature type="compositionally biased region" description="Low complexity" evidence="1">
    <location>
        <begin position="112"/>
        <end position="124"/>
    </location>
</feature>
<feature type="compositionally biased region" description="Low complexity" evidence="1">
    <location>
        <begin position="31"/>
        <end position="40"/>
    </location>
</feature>
<feature type="compositionally biased region" description="Polar residues" evidence="1">
    <location>
        <begin position="269"/>
        <end position="278"/>
    </location>
</feature>
<dbReference type="STRING" id="1676925.ENSPKIP00000013429"/>
<proteinExistence type="predicted"/>
<dbReference type="AlphaFoldDB" id="A0A3B3R5F9"/>
<dbReference type="Proteomes" id="UP000261540">
    <property type="component" value="Unplaced"/>
</dbReference>
<evidence type="ECO:0000256" key="1">
    <source>
        <dbReference type="SAM" id="MobiDB-lite"/>
    </source>
</evidence>
<feature type="compositionally biased region" description="Low complexity" evidence="1">
    <location>
        <begin position="51"/>
        <end position="65"/>
    </location>
</feature>
<name>A0A3B3R5F9_9TELE</name>
<dbReference type="Ensembl" id="ENSPKIT00000037853.1">
    <property type="protein sequence ID" value="ENSPKIP00000013429.1"/>
    <property type="gene ID" value="ENSPKIG00000000873.1"/>
</dbReference>